<reference evidence="2 3" key="1">
    <citation type="journal article" date="2017" name="PLoS Biol.">
        <title>The sea cucumber genome provides insights into morphological evolution and visceral regeneration.</title>
        <authorList>
            <person name="Zhang X."/>
            <person name="Sun L."/>
            <person name="Yuan J."/>
            <person name="Sun Y."/>
            <person name="Gao Y."/>
            <person name="Zhang L."/>
            <person name="Li S."/>
            <person name="Dai H."/>
            <person name="Hamel J.F."/>
            <person name="Liu C."/>
            <person name="Yu Y."/>
            <person name="Liu S."/>
            <person name="Lin W."/>
            <person name="Guo K."/>
            <person name="Jin S."/>
            <person name="Xu P."/>
            <person name="Storey K.B."/>
            <person name="Huan P."/>
            <person name="Zhang T."/>
            <person name="Zhou Y."/>
            <person name="Zhang J."/>
            <person name="Lin C."/>
            <person name="Li X."/>
            <person name="Xing L."/>
            <person name="Huo D."/>
            <person name="Sun M."/>
            <person name="Wang L."/>
            <person name="Mercier A."/>
            <person name="Li F."/>
            <person name="Yang H."/>
            <person name="Xiang J."/>
        </authorList>
    </citation>
    <scope>NUCLEOTIDE SEQUENCE [LARGE SCALE GENOMIC DNA]</scope>
    <source>
        <strain evidence="2">Shaxun</strain>
        <tissue evidence="2">Muscle</tissue>
    </source>
</reference>
<dbReference type="Proteomes" id="UP000230750">
    <property type="component" value="Unassembled WGS sequence"/>
</dbReference>
<name>A0A2G8KRT5_STIJA</name>
<organism evidence="2 3">
    <name type="scientific">Stichopus japonicus</name>
    <name type="common">Sea cucumber</name>
    <dbReference type="NCBI Taxonomy" id="307972"/>
    <lineage>
        <taxon>Eukaryota</taxon>
        <taxon>Metazoa</taxon>
        <taxon>Echinodermata</taxon>
        <taxon>Eleutherozoa</taxon>
        <taxon>Echinozoa</taxon>
        <taxon>Holothuroidea</taxon>
        <taxon>Aspidochirotacea</taxon>
        <taxon>Aspidochirotida</taxon>
        <taxon>Stichopodidae</taxon>
        <taxon>Apostichopus</taxon>
    </lineage>
</organism>
<evidence type="ECO:0000256" key="1">
    <source>
        <dbReference type="SAM" id="MobiDB-lite"/>
    </source>
</evidence>
<dbReference type="AlphaFoldDB" id="A0A2G8KRT5"/>
<gene>
    <name evidence="2" type="ORF">BSL78_12496</name>
</gene>
<dbReference type="PANTHER" id="PTHR31025">
    <property type="entry name" value="SI:CH211-196P9.1-RELATED"/>
    <property type="match status" value="1"/>
</dbReference>
<keyword evidence="3" id="KW-1185">Reference proteome</keyword>
<sequence length="523" mass="58188">MSDIATQLDSSLCSRQFHNFLLIFGPNNKKVEIESNDFGASKSELHAAAVKTFGLGGSELILQLYDRDFSDYVDIEDGELVYGPAKLRVVKAQEQPATFPVTINIAEDSIKAEISDSGSTVSQLDYTACSDFLRDNSKFSLLTSDSPSPPSTPSAYSTPVSIAQPSTSSSADGTPSLPAAPSTSSLVSPHPTSPVSSHSGWITKFQIPVQTPTIESKLKSGGYTMNVAERSLFLDSIYKEVTEKYGIYYPSKAQYDEIITKLFVKYPSVKTPQENMPVGNLKMLWKHRLQYKFQNFRKRVAFEIEAVQKKKLKVARKPKSAPESPAAPPQWGMKNYLPNRPETEDDASIHGHICWLQDEKRKRQPDFRGVSQSMALTLADRRTWIISSPQTPSLPDIKSKYPWLFDDIQLLAEMNRIQDGEVTFFNSLRAGLGRYASGLIKACKGKRAPHAFFMEATTEMEGFREEQKIKDTSNKAAFLAIPGLLQEDISLILVPAGSEARNFSISFCKCVILNTTPNFFGYY</sequence>
<proteinExistence type="predicted"/>
<comment type="caution">
    <text evidence="2">The sequence shown here is derived from an EMBL/GenBank/DDBJ whole genome shotgun (WGS) entry which is preliminary data.</text>
</comment>
<evidence type="ECO:0000313" key="2">
    <source>
        <dbReference type="EMBL" id="PIK50650.1"/>
    </source>
</evidence>
<feature type="region of interest" description="Disordered" evidence="1">
    <location>
        <begin position="142"/>
        <end position="199"/>
    </location>
</feature>
<dbReference type="PANTHER" id="PTHR31025:SF9">
    <property type="entry name" value="SI:DKEY-286J15.1"/>
    <property type="match status" value="1"/>
</dbReference>
<dbReference type="EMBL" id="MRZV01000410">
    <property type="protein sequence ID" value="PIK50650.1"/>
    <property type="molecule type" value="Genomic_DNA"/>
</dbReference>
<protein>
    <submittedName>
        <fullName evidence="2">Uncharacterized protein</fullName>
    </submittedName>
</protein>
<feature type="compositionally biased region" description="Polar residues" evidence="1">
    <location>
        <begin position="163"/>
        <end position="173"/>
    </location>
</feature>
<evidence type="ECO:0000313" key="3">
    <source>
        <dbReference type="Proteomes" id="UP000230750"/>
    </source>
</evidence>
<feature type="region of interest" description="Disordered" evidence="1">
    <location>
        <begin position="315"/>
        <end position="342"/>
    </location>
</feature>
<feature type="compositionally biased region" description="Low complexity" evidence="1">
    <location>
        <begin position="174"/>
        <end position="199"/>
    </location>
</feature>
<dbReference type="OrthoDB" id="6512834at2759"/>
<accession>A0A2G8KRT5</accession>